<dbReference type="GO" id="GO:0016020">
    <property type="term" value="C:membrane"/>
    <property type="evidence" value="ECO:0007669"/>
    <property type="project" value="TreeGrafter"/>
</dbReference>
<evidence type="ECO:0000256" key="2">
    <source>
        <dbReference type="ARBA" id="ARBA00023002"/>
    </source>
</evidence>
<dbReference type="Gene3D" id="3.40.50.720">
    <property type="entry name" value="NAD(P)-binding Rossmann-like Domain"/>
    <property type="match status" value="1"/>
</dbReference>
<evidence type="ECO:0000256" key="1">
    <source>
        <dbReference type="ARBA" id="ARBA00006484"/>
    </source>
</evidence>
<proteinExistence type="inferred from homology"/>
<dbReference type="AlphaFoldDB" id="A0A1N6E8G3"/>
<gene>
    <name evidence="3" type="ORF">SAMN05444002_0449</name>
</gene>
<organism evidence="3 4">
    <name type="scientific">Vannielia litorea</name>
    <dbReference type="NCBI Taxonomy" id="1217970"/>
    <lineage>
        <taxon>Bacteria</taxon>
        <taxon>Pseudomonadati</taxon>
        <taxon>Pseudomonadota</taxon>
        <taxon>Alphaproteobacteria</taxon>
        <taxon>Rhodobacterales</taxon>
        <taxon>Paracoccaceae</taxon>
        <taxon>Vannielia</taxon>
    </lineage>
</organism>
<dbReference type="PANTHER" id="PTHR44196:SF1">
    <property type="entry name" value="DEHYDROGENASE_REDUCTASE SDR FAMILY MEMBER 7B"/>
    <property type="match status" value="1"/>
</dbReference>
<dbReference type="InterPro" id="IPR002347">
    <property type="entry name" value="SDR_fam"/>
</dbReference>
<dbReference type="InterPro" id="IPR036291">
    <property type="entry name" value="NAD(P)-bd_dom_sf"/>
</dbReference>
<evidence type="ECO:0000313" key="4">
    <source>
        <dbReference type="Proteomes" id="UP000184932"/>
    </source>
</evidence>
<keyword evidence="2" id="KW-0560">Oxidoreductase</keyword>
<dbReference type="STRING" id="1217970.SAMN05444002_0449"/>
<dbReference type="EMBL" id="FSRL01000001">
    <property type="protein sequence ID" value="SIN79251.1"/>
    <property type="molecule type" value="Genomic_DNA"/>
</dbReference>
<reference evidence="4" key="1">
    <citation type="submission" date="2016-11" db="EMBL/GenBank/DDBJ databases">
        <authorList>
            <person name="Varghese N."/>
            <person name="Submissions S."/>
        </authorList>
    </citation>
    <scope>NUCLEOTIDE SEQUENCE [LARGE SCALE GENOMIC DNA]</scope>
    <source>
        <strain evidence="4">DSM 29440</strain>
    </source>
</reference>
<accession>A0A1N6E8G3</accession>
<keyword evidence="4" id="KW-1185">Reference proteome</keyword>
<name>A0A1N6E8G3_9RHOB</name>
<dbReference type="Pfam" id="PF00106">
    <property type="entry name" value="adh_short"/>
    <property type="match status" value="1"/>
</dbReference>
<dbReference type="PRINTS" id="PR00081">
    <property type="entry name" value="GDHRDH"/>
</dbReference>
<dbReference type="PANTHER" id="PTHR44196">
    <property type="entry name" value="DEHYDROGENASE/REDUCTASE SDR FAMILY MEMBER 7B"/>
    <property type="match status" value="1"/>
</dbReference>
<evidence type="ECO:0000313" key="3">
    <source>
        <dbReference type="EMBL" id="SIN79251.1"/>
    </source>
</evidence>
<protein>
    <submittedName>
        <fullName evidence="3">Uncharacterized oxidoreductase</fullName>
    </submittedName>
</protein>
<comment type="similarity">
    <text evidence="1">Belongs to the short-chain dehydrogenases/reductases (SDR) family.</text>
</comment>
<dbReference type="SUPFAM" id="SSF51735">
    <property type="entry name" value="NAD(P)-binding Rossmann-fold domains"/>
    <property type="match status" value="1"/>
</dbReference>
<dbReference type="Proteomes" id="UP000184932">
    <property type="component" value="Unassembled WGS sequence"/>
</dbReference>
<sequence length="273" mass="28554">MKRGFEFDGATVLITGASRGIGRAAAEQMLARGATVLTVARSEAALAELKALEPRRVHVLAADLAAPGMPLAVARWVAAEHPGCTGLINNAAIMIHTRLSEPADRGLPEEDPREAEIAREVAVNLIAPLTLTAHMLPLLARRPGAMVANVTSGLAIAPLPDAVTYCATKAGLASATRGLRSLARVEGRAMQLSEVVMALVDTGLSAPAKRKMAPQEAARQMLDGLAAGRRRVFVGPTGVLSAIDRLWPAMADRIIAGKMRATKGPMETGMRGA</sequence>
<dbReference type="GO" id="GO:0016491">
    <property type="term" value="F:oxidoreductase activity"/>
    <property type="evidence" value="ECO:0007669"/>
    <property type="project" value="UniProtKB-KW"/>
</dbReference>